<accession>A0A060RGK6</accession>
<dbReference type="InterPro" id="IPR006379">
    <property type="entry name" value="HAD-SF_hydro_IIB"/>
</dbReference>
<dbReference type="Pfam" id="PF08282">
    <property type="entry name" value="Hydrolase_3"/>
    <property type="match status" value="1"/>
</dbReference>
<evidence type="ECO:0000313" key="3">
    <source>
        <dbReference type="Proteomes" id="UP000027584"/>
    </source>
</evidence>
<dbReference type="Gene3D" id="3.30.1240.10">
    <property type="match status" value="1"/>
</dbReference>
<dbReference type="GO" id="GO:0000287">
    <property type="term" value="F:magnesium ion binding"/>
    <property type="evidence" value="ECO:0007669"/>
    <property type="project" value="TreeGrafter"/>
</dbReference>
<name>A0A060RGK6_9STRE</name>
<reference evidence="2 3" key="2">
    <citation type="submission" date="2014-05" db="EMBL/GenBank/DDBJ databases">
        <title>Genome sequence of Streptococcus gallolyticus.</title>
        <authorList>
            <person name="Del Campo R."/>
        </authorList>
    </citation>
    <scope>NUCLEOTIDE SEQUENCE [LARGE SCALE GENOMIC DNA]</scope>
    <source>
        <strain evidence="2 3">LMG17956</strain>
    </source>
</reference>
<dbReference type="AlphaFoldDB" id="A0A060RGK6"/>
<dbReference type="Gene3D" id="1.10.3420.10">
    <property type="entry name" value="putative ntp pyrophosphohydrolase like domain"/>
    <property type="match status" value="1"/>
</dbReference>
<dbReference type="InterPro" id="IPR036412">
    <property type="entry name" value="HAD-like_sf"/>
</dbReference>
<protein>
    <submittedName>
        <fullName evidence="2">Putative HAD-superfamily hydrolase/phosphatase</fullName>
    </submittedName>
</protein>
<dbReference type="Proteomes" id="UP000027584">
    <property type="component" value="Unassembled WGS sequence"/>
</dbReference>
<dbReference type="GO" id="GO:0005829">
    <property type="term" value="C:cytosol"/>
    <property type="evidence" value="ECO:0007669"/>
    <property type="project" value="TreeGrafter"/>
</dbReference>
<keyword evidence="2" id="KW-0378">Hydrolase</keyword>
<dbReference type="InterPro" id="IPR023214">
    <property type="entry name" value="HAD_sf"/>
</dbReference>
<dbReference type="PROSITE" id="PS01229">
    <property type="entry name" value="COF_2"/>
    <property type="match status" value="1"/>
</dbReference>
<dbReference type="PROSITE" id="PS01228">
    <property type="entry name" value="COF_1"/>
    <property type="match status" value="1"/>
</dbReference>
<dbReference type="SFLD" id="SFLDG01144">
    <property type="entry name" value="C2.B.4:_PGP_Like"/>
    <property type="match status" value="1"/>
</dbReference>
<dbReference type="InterPro" id="IPR023292">
    <property type="entry name" value="NTP_PyroPHydrolase-like_dom_sf"/>
</dbReference>
<dbReference type="SFLD" id="SFLDG01140">
    <property type="entry name" value="C2.B:_Phosphomannomutase_and_P"/>
    <property type="match status" value="1"/>
</dbReference>
<gene>
    <name evidence="2" type="ORF">BN963_SGAL_00763</name>
</gene>
<dbReference type="SFLD" id="SFLDS00003">
    <property type="entry name" value="Haloacid_Dehalogenase"/>
    <property type="match status" value="1"/>
</dbReference>
<proteinExistence type="predicted"/>
<dbReference type="InterPro" id="IPR017223">
    <property type="entry name" value="HAD_SPs0319-typ"/>
</dbReference>
<reference evidence="2 3" key="1">
    <citation type="submission" date="2014-02" db="EMBL/GenBank/DDBJ databases">
        <authorList>
            <person name="Manrique M."/>
        </authorList>
    </citation>
    <scope>NUCLEOTIDE SEQUENCE [LARGE SCALE GENOMIC DNA]</scope>
    <source>
        <strain evidence="2 3">LMG17956</strain>
    </source>
</reference>
<dbReference type="SUPFAM" id="SSF56784">
    <property type="entry name" value="HAD-like"/>
    <property type="match status" value="1"/>
</dbReference>
<dbReference type="NCBIfam" id="TIGR01484">
    <property type="entry name" value="HAD-SF-IIB"/>
    <property type="match status" value="1"/>
</dbReference>
<dbReference type="RefSeq" id="WP_039693429.1">
    <property type="nucleotide sequence ID" value="NZ_CP113954.2"/>
</dbReference>
<dbReference type="InterPro" id="IPR021130">
    <property type="entry name" value="PRib-ATP_PPHydrolase-like"/>
</dbReference>
<organism evidence="2 3">
    <name type="scientific">Streptococcus gallolyticus</name>
    <dbReference type="NCBI Taxonomy" id="315405"/>
    <lineage>
        <taxon>Bacteria</taxon>
        <taxon>Bacillati</taxon>
        <taxon>Bacillota</taxon>
        <taxon>Bacilli</taxon>
        <taxon>Lactobacillales</taxon>
        <taxon>Streptococcaceae</taxon>
        <taxon>Streptococcus</taxon>
    </lineage>
</organism>
<dbReference type="GO" id="GO:0016791">
    <property type="term" value="F:phosphatase activity"/>
    <property type="evidence" value="ECO:0007669"/>
    <property type="project" value="TreeGrafter"/>
</dbReference>
<sequence>MAIKAVFFDIDGTLLNDRKNVQQSTQKAIKSLKKQGIFVGLATGRGPSFVQPYLENLGLDFAVTYNGQYIFTRDQVLYHNQLPVSTIYRIIRYASDRRREISLGTASGLVGSRIIDMGTSRFGQVVSTIVPKRWAKTVERSFKHLIRRFKPQNLNNLLTIMRQPIYQIVLVATEGETDKIQEAFPYIKITRSSPYSADLISKEQSKIKGIERVGEMFGFELAEVMAFGDSDNDIEMLSGVGIGVAMGNAKSSVKELAHYTTDSNNNDGISKALAHYGLIHFEVEESFESQDENFNKVKDFHHLMDGETCETPRLYGSEEATHRSDFKVEEIVEFLHAASKGNPEAFEKSISDLHAAIDKAVNKVRSKEHPETPLVGQVDALTDLLYLTYGSFVLMGVDPKPFFDTVHEANMGKIFPDGKAHFDPVTHKILKPDDWEERFAPEPAIKRELDRQIQKSLNRKKRNQASH</sequence>
<feature type="compositionally biased region" description="Basic and acidic residues" evidence="1">
    <location>
        <begin position="441"/>
        <end position="453"/>
    </location>
</feature>
<evidence type="ECO:0000256" key="1">
    <source>
        <dbReference type="SAM" id="MobiDB-lite"/>
    </source>
</evidence>
<dbReference type="PIRSF" id="PIRSF037492">
    <property type="entry name" value="UCP037492_HAD"/>
    <property type="match status" value="1"/>
</dbReference>
<dbReference type="Gene3D" id="3.40.50.1000">
    <property type="entry name" value="HAD superfamily/HAD-like"/>
    <property type="match status" value="1"/>
</dbReference>
<feature type="region of interest" description="Disordered" evidence="1">
    <location>
        <begin position="441"/>
        <end position="467"/>
    </location>
</feature>
<comment type="caution">
    <text evidence="2">The sequence shown here is derived from an EMBL/GenBank/DDBJ whole genome shotgun (WGS) entry which is preliminary data.</text>
</comment>
<evidence type="ECO:0000313" key="2">
    <source>
        <dbReference type="EMBL" id="CDO17570.1"/>
    </source>
</evidence>
<dbReference type="CDD" id="cd07517">
    <property type="entry name" value="HAD_HPP"/>
    <property type="match status" value="1"/>
</dbReference>
<feature type="compositionally biased region" description="Basic residues" evidence="1">
    <location>
        <begin position="457"/>
        <end position="467"/>
    </location>
</feature>
<dbReference type="EMBL" id="CCBC010000132">
    <property type="protein sequence ID" value="CDO17570.1"/>
    <property type="molecule type" value="Genomic_DNA"/>
</dbReference>
<dbReference type="Pfam" id="PF01503">
    <property type="entry name" value="PRA-PH"/>
    <property type="match status" value="1"/>
</dbReference>
<dbReference type="PANTHER" id="PTHR10000:SF25">
    <property type="entry name" value="PHOSPHATASE YKRA-RELATED"/>
    <property type="match status" value="1"/>
</dbReference>
<dbReference type="PANTHER" id="PTHR10000">
    <property type="entry name" value="PHOSPHOSERINE PHOSPHATASE"/>
    <property type="match status" value="1"/>
</dbReference>